<proteinExistence type="predicted"/>
<dbReference type="CDD" id="cd10936">
    <property type="entry name" value="CE4_DAC2"/>
    <property type="match status" value="1"/>
</dbReference>
<protein>
    <recommendedName>
        <fullName evidence="2">Periplasmic protein YibQ, distant homology with nucleoside diphosphatase and polysaccharide deacetylase</fullName>
    </recommendedName>
</protein>
<dbReference type="EMBL" id="UOFV01000115">
    <property type="protein sequence ID" value="VAW97509.1"/>
    <property type="molecule type" value="Genomic_DNA"/>
</dbReference>
<name>A0A3B1AGS6_9ZZZZ</name>
<dbReference type="PANTHER" id="PTHR30105">
    <property type="entry name" value="UNCHARACTERIZED YIBQ-RELATED"/>
    <property type="match status" value="1"/>
</dbReference>
<dbReference type="GO" id="GO:0005975">
    <property type="term" value="P:carbohydrate metabolic process"/>
    <property type="evidence" value="ECO:0007669"/>
    <property type="project" value="InterPro"/>
</dbReference>
<evidence type="ECO:0008006" key="2">
    <source>
        <dbReference type="Google" id="ProtNLM"/>
    </source>
</evidence>
<sequence length="205" mass="22877">MNNIVALHSITGKKALTPVLVLALIMGGWISNTAVFAATPPDRPTHSHQPAIGIIIDDMGNLEQRDKRALQLPGAVTFAFLPHTPHARKLAELAHRLNKEVMLHLPMQPIENDKIGPGALTLHMTARQFEQQLTLDFAAIPHIVGINNHMGSLLTQHPGHMQWLMTELSKRKNLYFVDSYTSKNSIAQQLANENQIPNMRRDVFL</sequence>
<dbReference type="PANTHER" id="PTHR30105:SF2">
    <property type="entry name" value="DIVERGENT POLYSACCHARIDE DEACETYLASE SUPERFAMILY"/>
    <property type="match status" value="1"/>
</dbReference>
<reference evidence="1" key="1">
    <citation type="submission" date="2018-06" db="EMBL/GenBank/DDBJ databases">
        <authorList>
            <person name="Zhirakovskaya E."/>
        </authorList>
    </citation>
    <scope>NUCLEOTIDE SEQUENCE</scope>
</reference>
<organism evidence="1">
    <name type="scientific">hydrothermal vent metagenome</name>
    <dbReference type="NCBI Taxonomy" id="652676"/>
    <lineage>
        <taxon>unclassified sequences</taxon>
        <taxon>metagenomes</taxon>
        <taxon>ecological metagenomes</taxon>
    </lineage>
</organism>
<gene>
    <name evidence="1" type="ORF">MNBD_GAMMA19-442</name>
</gene>
<dbReference type="AlphaFoldDB" id="A0A3B1AGS6"/>
<accession>A0A3B1AGS6</accession>
<feature type="non-terminal residue" evidence="1">
    <location>
        <position position="205"/>
    </location>
</feature>
<evidence type="ECO:0000313" key="1">
    <source>
        <dbReference type="EMBL" id="VAW97509.1"/>
    </source>
</evidence>
<dbReference type="Gene3D" id="3.20.20.370">
    <property type="entry name" value="Glycoside hydrolase/deacetylase"/>
    <property type="match status" value="1"/>
</dbReference>
<dbReference type="Pfam" id="PF04748">
    <property type="entry name" value="Polysacc_deac_2"/>
    <property type="match status" value="1"/>
</dbReference>
<dbReference type="InterPro" id="IPR006837">
    <property type="entry name" value="Divergent_DAC"/>
</dbReference>
<dbReference type="SUPFAM" id="SSF88713">
    <property type="entry name" value="Glycoside hydrolase/deacetylase"/>
    <property type="match status" value="1"/>
</dbReference>
<dbReference type="InterPro" id="IPR011330">
    <property type="entry name" value="Glyco_hydro/deAcase_b/a-brl"/>
</dbReference>